<reference evidence="3 4" key="1">
    <citation type="submission" date="2017-12" db="EMBL/GenBank/DDBJ databases">
        <title>Comparative genomics of Botrytis spp.</title>
        <authorList>
            <person name="Valero-Jimenez C.A."/>
            <person name="Tapia P."/>
            <person name="Veloso J."/>
            <person name="Silva-Moreno E."/>
            <person name="Staats M."/>
            <person name="Valdes J.H."/>
            <person name="Van Kan J.A.L."/>
        </authorList>
    </citation>
    <scope>NUCLEOTIDE SEQUENCE [LARGE SCALE GENOMIC DNA]</scope>
    <source>
        <strain evidence="3 4">MUCL3349</strain>
    </source>
</reference>
<feature type="compositionally biased region" description="Polar residues" evidence="2">
    <location>
        <begin position="502"/>
        <end position="511"/>
    </location>
</feature>
<feature type="region of interest" description="Disordered" evidence="2">
    <location>
        <begin position="673"/>
        <end position="705"/>
    </location>
</feature>
<keyword evidence="1" id="KW-0175">Coiled coil</keyword>
<feature type="compositionally biased region" description="Polar residues" evidence="2">
    <location>
        <begin position="1615"/>
        <end position="1625"/>
    </location>
</feature>
<feature type="compositionally biased region" description="Polar residues" evidence="2">
    <location>
        <begin position="252"/>
        <end position="264"/>
    </location>
</feature>
<feature type="region of interest" description="Disordered" evidence="2">
    <location>
        <begin position="235"/>
        <end position="265"/>
    </location>
</feature>
<protein>
    <submittedName>
        <fullName evidence="3">Uncharacterized protein</fullName>
    </submittedName>
</protein>
<dbReference type="EMBL" id="PQXO01000059">
    <property type="protein sequence ID" value="TGO90581.1"/>
    <property type="molecule type" value="Genomic_DNA"/>
</dbReference>
<feature type="coiled-coil region" evidence="1">
    <location>
        <begin position="773"/>
        <end position="821"/>
    </location>
</feature>
<feature type="region of interest" description="Disordered" evidence="2">
    <location>
        <begin position="1"/>
        <end position="40"/>
    </location>
</feature>
<keyword evidence="4" id="KW-1185">Reference proteome</keyword>
<feature type="compositionally biased region" description="Polar residues" evidence="2">
    <location>
        <begin position="1436"/>
        <end position="1456"/>
    </location>
</feature>
<feature type="coiled-coil region" evidence="1">
    <location>
        <begin position="1215"/>
        <end position="1288"/>
    </location>
</feature>
<feature type="compositionally biased region" description="Polar residues" evidence="2">
    <location>
        <begin position="673"/>
        <end position="688"/>
    </location>
</feature>
<feature type="region of interest" description="Disordered" evidence="2">
    <location>
        <begin position="1368"/>
        <end position="1456"/>
    </location>
</feature>
<feature type="region of interest" description="Disordered" evidence="2">
    <location>
        <begin position="472"/>
        <end position="511"/>
    </location>
</feature>
<name>A0A4Z1L1E0_9HELO</name>
<organism evidence="3 4">
    <name type="scientific">Botrytis porri</name>
    <dbReference type="NCBI Taxonomy" id="87229"/>
    <lineage>
        <taxon>Eukaryota</taxon>
        <taxon>Fungi</taxon>
        <taxon>Dikarya</taxon>
        <taxon>Ascomycota</taxon>
        <taxon>Pezizomycotina</taxon>
        <taxon>Leotiomycetes</taxon>
        <taxon>Helotiales</taxon>
        <taxon>Sclerotiniaceae</taxon>
        <taxon>Botrytis</taxon>
    </lineage>
</organism>
<sequence length="1694" mass="191315">MALNPEEQESQIVVPPHSPPPEQDYLDDAFPGGADGYHDPILNEEQYLDSDDVQMVDVSSEADEVISNTQLMSHRYPSHTSQQDSHNSLVEQTQFADIERDTQAIQSEKEPVQKDTQNVSLGSRSFIEETQFAGIEMDTQAIEDTTQSDDTFSSFQKPHVLENDGSAINVARQTKMSPPKLFSRPVEPKEAPFRYFPAPPVRRNHGSAVQNASASRALAQTTERTPKVLSKVTPIPELHGRPSINPVRHTQKANPGDNSASATHSIPDVRIRLSVKPIGEREVVPVVENMPSSQHLLDTHNIPLTTSTRPPKSVALPDFNAPRHHQMSNVLPSPSDKPALEQIPPPTIQNTAINEQFSDTCNLPLPNWVHSPRGLSSVLPNKFQHHQIPDSNSVLLVKACGSKEAVRPIVQDHSAIHPPIQEPTKGMACPPLQTEGIISNPNDITPRSTSHNEVASFSKSNNIPVLNASQSGQSKLVGLPPSQPNAVTPTHYAGRPRRRQKSSNQMNRSGVSKISVYGNLVKKPPFPDALADESKLQVHGEISNKIEVPVPQPQCSEPHPTDKELPKNWIEAATVPESQRLRTNDRRIQRETMTQSVTNADPLSVSEVQVLDNRTEDSKVNPVEYEDNSQVEDSEEFNQSISSPNFRPGHPVTQIDRHSPAHRVPLRTVSRANISRPNTPRSQTTPRTQGAHEAHRKSVNRPIKPHDLEPQEISELTSSHFSVSKVTKSAAVHSQDEKNKTGDHVSSCQNRSSLDFGALHWAIAECQTQQIVIKDQENQVVILNAQLRDAEARLQDTNLLNEELETSKGELSKRVERLNHLSNSYREHINGVVIYQKSLRQDSKEMKESMGNLKAKSQEIRNIDAQMKKMRRLLDEIKQVRKEQSERDKTIPTLEALNEQNDQLRSDNERLRADYNSKLVELEEERCHIEQLENQINGDMDRHKEVMEILQKPQVDTLGELTKEDGILKKVLISTESVNGKFDEMTKTFASSFNQTLEWPQTMTKILEEFYSKIETKLDDNGSGDTIFQESTVKLFDDLKERLNQLSGDMDEKTKLNEQINTLRETNATFMANLSSKEADLENNIARMNELTRELADAHSELMGKTQQLAISLAEPRENPELKRKVEELTTETSRLEGLLTAANHDKHQAEKEIQAHQTTITTIQKQLRDMEEKFRGVKSTIEALEVKNQKSQMDCVSTTERVRQETTRLALFQRKQLLAQHDSLVNDLKHKQAETEKRLQTAIEKSKTFKDTNDKQTKTISELESKIATCKDQLLQQITQLQSLEERFISPQFQKLKQEHKQVVLSIRKEQENQHASSQAFLEESFRVKGELEGAQRRLREMHEENEHLTKEIDRLRKRLDDINAMTESTQNMIGSSHRVDDIRPISRNDNRSSSRKPAERRSSSLHYQTREKGMGENQHRVHEIQTDEVKKTFSRTLSSSQTYGDNRGGSQTPIKPFSTIATVATSPLTDLEDVMPLVRSANCREDLQRVYSKNRQLSNDNIVQMESRSKYYHYGEEHLGTTKSKINKVILTLEGEFVNTPTQASRTILSVAEESVQRRTNKPLKSALKKGDHQDYSVPHDASQDQVQNQDERLFKKPAPRNNHGASIGLQATRGTGTGSYNRIASGVPKGTSSRTPEPRYEPTPEIKRNAMKRARSNSSIHTQDLQPTNPAKAPRINRRQPINKTIIPDSQ</sequence>
<proteinExistence type="predicted"/>
<feature type="compositionally biased region" description="Basic and acidic residues" evidence="2">
    <location>
        <begin position="1379"/>
        <end position="1433"/>
    </location>
</feature>
<comment type="caution">
    <text evidence="3">The sequence shown here is derived from an EMBL/GenBank/DDBJ whole genome shotgun (WGS) entry which is preliminary data.</text>
</comment>
<feature type="region of interest" description="Disordered" evidence="2">
    <location>
        <begin position="1560"/>
        <end position="1694"/>
    </location>
</feature>
<dbReference type="Proteomes" id="UP000297280">
    <property type="component" value="Unassembled WGS sequence"/>
</dbReference>
<evidence type="ECO:0000313" key="3">
    <source>
        <dbReference type="EMBL" id="TGO90581.1"/>
    </source>
</evidence>
<dbReference type="STRING" id="87229.A0A4Z1L1E0"/>
<feature type="region of interest" description="Disordered" evidence="2">
    <location>
        <begin position="624"/>
        <end position="648"/>
    </location>
</feature>
<evidence type="ECO:0000256" key="1">
    <source>
        <dbReference type="SAM" id="Coils"/>
    </source>
</evidence>
<gene>
    <name evidence="3" type="ORF">BPOR_0059g00240</name>
</gene>
<feature type="coiled-coil region" evidence="1">
    <location>
        <begin position="853"/>
        <end position="942"/>
    </location>
</feature>
<evidence type="ECO:0000313" key="4">
    <source>
        <dbReference type="Proteomes" id="UP000297280"/>
    </source>
</evidence>
<accession>A0A4Z1L1E0</accession>
<feature type="compositionally biased region" description="Polar residues" evidence="2">
    <location>
        <begin position="1659"/>
        <end position="1672"/>
    </location>
</feature>
<feature type="coiled-coil region" evidence="1">
    <location>
        <begin position="1036"/>
        <end position="1108"/>
    </location>
</feature>
<evidence type="ECO:0000256" key="2">
    <source>
        <dbReference type="SAM" id="MobiDB-lite"/>
    </source>
</evidence>
<feature type="compositionally biased region" description="Acidic residues" evidence="2">
    <location>
        <begin position="624"/>
        <end position="636"/>
    </location>
</feature>
<feature type="compositionally biased region" description="Basic and acidic residues" evidence="2">
    <location>
        <begin position="1639"/>
        <end position="1651"/>
    </location>
</feature>
<feature type="coiled-coil region" evidence="1">
    <location>
        <begin position="1140"/>
        <end position="1188"/>
    </location>
</feature>
<feature type="compositionally biased region" description="Polar residues" evidence="2">
    <location>
        <begin position="1683"/>
        <end position="1694"/>
    </location>
</feature>